<dbReference type="HOGENOM" id="CLU_129387_1_0_5"/>
<dbReference type="SUPFAM" id="SSF161084">
    <property type="entry name" value="MAPEG domain-like"/>
    <property type="match status" value="1"/>
</dbReference>
<comment type="subcellular location">
    <subcellularLocation>
        <location evidence="1">Membrane</location>
    </subcellularLocation>
</comment>
<dbReference type="InterPro" id="IPR001129">
    <property type="entry name" value="Membr-assoc_MAPEG"/>
</dbReference>
<dbReference type="OrthoDB" id="5516290at2"/>
<evidence type="ECO:0000256" key="4">
    <source>
        <dbReference type="ARBA" id="ARBA00023136"/>
    </source>
</evidence>
<dbReference type="EMBL" id="CP002156">
    <property type="protein sequence ID" value="ADM09486.1"/>
    <property type="molecule type" value="Genomic_DNA"/>
</dbReference>
<evidence type="ECO:0000256" key="2">
    <source>
        <dbReference type="ARBA" id="ARBA00022692"/>
    </source>
</evidence>
<reference evidence="7" key="1">
    <citation type="submission" date="2010-08" db="EMBL/GenBank/DDBJ databases">
        <title>Genome sequence of Parvularcula bermudensis HTCC2503.</title>
        <authorList>
            <person name="Kang D.-M."/>
            <person name="Oh H.-M."/>
            <person name="Cho J.-C."/>
        </authorList>
    </citation>
    <scope>NUCLEOTIDE SEQUENCE [LARGE SCALE GENOMIC DNA]</scope>
    <source>
        <strain evidence="7">ATCC BAA-594 / HTCC2503 / KCTC 12087</strain>
    </source>
</reference>
<keyword evidence="2 5" id="KW-0812">Transmembrane</keyword>
<dbReference type="STRING" id="314260.PB2503_07102"/>
<keyword evidence="4 5" id="KW-0472">Membrane</keyword>
<dbReference type="RefSeq" id="WP_013300460.1">
    <property type="nucleotide sequence ID" value="NC_014414.1"/>
</dbReference>
<evidence type="ECO:0000256" key="5">
    <source>
        <dbReference type="SAM" id="Phobius"/>
    </source>
</evidence>
<sequence length="141" mass="15486">MENVLVPVFWQVGLSISVLLLLGVHRLYDVVNDRSLLVRSKTDTSVYPERTKKVAANFSNQFELPVLFYLACGLYLLFGVSEAAGILPWIFVIARIAHTLIHTTINVVLIRFSAFAVSVLTVIALFVRLAGAIGESPLISG</sequence>
<protein>
    <submittedName>
        <fullName evidence="6">Putative membrane protein</fullName>
    </submittedName>
</protein>
<feature type="transmembrane region" description="Helical" evidence="5">
    <location>
        <begin position="105"/>
        <end position="127"/>
    </location>
</feature>
<dbReference type="GO" id="GO:0016020">
    <property type="term" value="C:membrane"/>
    <property type="evidence" value="ECO:0007669"/>
    <property type="project" value="UniProtKB-SubCell"/>
</dbReference>
<dbReference type="InterPro" id="IPR023352">
    <property type="entry name" value="MAPEG-like_dom_sf"/>
</dbReference>
<dbReference type="eggNOG" id="COG5331">
    <property type="taxonomic scope" value="Bacteria"/>
</dbReference>
<evidence type="ECO:0000313" key="7">
    <source>
        <dbReference type="Proteomes" id="UP000001302"/>
    </source>
</evidence>
<evidence type="ECO:0000256" key="1">
    <source>
        <dbReference type="ARBA" id="ARBA00004370"/>
    </source>
</evidence>
<evidence type="ECO:0000256" key="3">
    <source>
        <dbReference type="ARBA" id="ARBA00022989"/>
    </source>
</evidence>
<evidence type="ECO:0000313" key="6">
    <source>
        <dbReference type="EMBL" id="ADM09486.1"/>
    </source>
</evidence>
<dbReference type="KEGG" id="pbr:PB2503_07102"/>
<dbReference type="AlphaFoldDB" id="E0TEB1"/>
<keyword evidence="7" id="KW-1185">Reference proteome</keyword>
<keyword evidence="3 5" id="KW-1133">Transmembrane helix</keyword>
<dbReference type="Pfam" id="PF01124">
    <property type="entry name" value="MAPEG"/>
    <property type="match status" value="1"/>
</dbReference>
<feature type="transmembrane region" description="Helical" evidence="5">
    <location>
        <begin position="66"/>
        <end position="93"/>
    </location>
</feature>
<proteinExistence type="predicted"/>
<accession>E0TEB1</accession>
<organism evidence="6 7">
    <name type="scientific">Parvularcula bermudensis (strain ATCC BAA-594 / HTCC2503 / KCTC 12087)</name>
    <dbReference type="NCBI Taxonomy" id="314260"/>
    <lineage>
        <taxon>Bacteria</taxon>
        <taxon>Pseudomonadati</taxon>
        <taxon>Pseudomonadota</taxon>
        <taxon>Alphaproteobacteria</taxon>
        <taxon>Parvularculales</taxon>
        <taxon>Parvularculaceae</taxon>
        <taxon>Parvularcula</taxon>
    </lineage>
</organism>
<reference evidence="6 7" key="2">
    <citation type="journal article" date="2011" name="J. Bacteriol.">
        <title>Complete genome sequence of strain HTCC2503T of Parvularcula bermudensis, the type species of the order "Parvularculales" in the class Alphaproteobacteria.</title>
        <authorList>
            <person name="Oh H.M."/>
            <person name="Kang I."/>
            <person name="Vergin K.L."/>
            <person name="Kang D."/>
            <person name="Rhee K.H."/>
            <person name="Giovannoni S.J."/>
            <person name="Cho J.C."/>
        </authorList>
    </citation>
    <scope>NUCLEOTIDE SEQUENCE [LARGE SCALE GENOMIC DNA]</scope>
    <source>
        <strain evidence="7">ATCC BAA-594 / HTCC2503 / KCTC 12087</strain>
    </source>
</reference>
<name>E0TEB1_PARBH</name>
<dbReference type="Proteomes" id="UP000001302">
    <property type="component" value="Chromosome"/>
</dbReference>
<dbReference type="Gene3D" id="1.20.120.550">
    <property type="entry name" value="Membrane associated eicosanoid/glutathione metabolism-like domain"/>
    <property type="match status" value="1"/>
</dbReference>
<feature type="transmembrane region" description="Helical" evidence="5">
    <location>
        <begin position="7"/>
        <end position="28"/>
    </location>
</feature>
<gene>
    <name evidence="6" type="ordered locus">PB2503_07102</name>
</gene>